<feature type="binding site" evidence="5">
    <location>
        <position position="69"/>
    </location>
    <ligand>
        <name>substrate</name>
    </ligand>
</feature>
<dbReference type="EC" id="3.6.1.1" evidence="5"/>
<evidence type="ECO:0000313" key="6">
    <source>
        <dbReference type="EMBL" id="KGG08034.1"/>
    </source>
</evidence>
<feature type="binding site" evidence="5">
    <location>
        <position position="91"/>
    </location>
    <ligand>
        <name>Mg(2+)</name>
        <dbReference type="ChEBI" id="CHEBI:18420"/>
        <label>1</label>
    </ligand>
</feature>
<keyword evidence="3 5" id="KW-0378">Hydrolase</keyword>
<dbReference type="CDD" id="cd00412">
    <property type="entry name" value="pyrophosphatase"/>
    <property type="match status" value="1"/>
</dbReference>
<comment type="subunit">
    <text evidence="5">Homohexamer.</text>
</comment>
<dbReference type="STRING" id="59926.EV02_0702"/>
<comment type="catalytic activity">
    <reaction evidence="5">
        <text>diphosphate + H2O = 2 phosphate + H(+)</text>
        <dbReference type="Rhea" id="RHEA:24576"/>
        <dbReference type="ChEBI" id="CHEBI:15377"/>
        <dbReference type="ChEBI" id="CHEBI:15378"/>
        <dbReference type="ChEBI" id="CHEBI:33019"/>
        <dbReference type="ChEBI" id="CHEBI:43474"/>
        <dbReference type="EC" id="3.6.1.1"/>
    </reaction>
</comment>
<dbReference type="Gene3D" id="3.90.80.10">
    <property type="entry name" value="Inorganic pyrophosphatase"/>
    <property type="match status" value="1"/>
</dbReference>
<evidence type="ECO:0000256" key="2">
    <source>
        <dbReference type="ARBA" id="ARBA00022723"/>
    </source>
</evidence>
<dbReference type="SUPFAM" id="SSF50324">
    <property type="entry name" value="Inorganic pyrophosphatase"/>
    <property type="match status" value="1"/>
</dbReference>
<dbReference type="InterPro" id="IPR008162">
    <property type="entry name" value="Pyrophosphatase"/>
</dbReference>
<dbReference type="GO" id="GO:0006796">
    <property type="term" value="P:phosphate-containing compound metabolic process"/>
    <property type="evidence" value="ECO:0007669"/>
    <property type="project" value="InterPro"/>
</dbReference>
<feature type="binding site" evidence="5">
    <location>
        <position position="96"/>
    </location>
    <ligand>
        <name>Mg(2+)</name>
        <dbReference type="ChEBI" id="CHEBI:18420"/>
        <label>2</label>
    </ligand>
</feature>
<accession>A0A0A2B631</accession>
<keyword evidence="4 5" id="KW-0460">Magnesium</keyword>
<feature type="binding site" evidence="5">
    <location>
        <position position="55"/>
    </location>
    <ligand>
        <name>substrate</name>
    </ligand>
</feature>
<comment type="similarity">
    <text evidence="5">Belongs to the PPase family.</text>
</comment>
<organism evidence="6 7">
    <name type="scientific">Prochlorococcus marinus str. SB</name>
    <dbReference type="NCBI Taxonomy" id="59926"/>
    <lineage>
        <taxon>Bacteria</taxon>
        <taxon>Bacillati</taxon>
        <taxon>Cyanobacteriota</taxon>
        <taxon>Cyanophyceae</taxon>
        <taxon>Synechococcales</taxon>
        <taxon>Prochlorococcaceae</taxon>
        <taxon>Prochlorococcus</taxon>
    </lineage>
</organism>
<comment type="caution">
    <text evidence="6">The sequence shown here is derived from an EMBL/GenBank/DDBJ whole genome shotgun (WGS) entry which is preliminary data.</text>
</comment>
<evidence type="ECO:0000256" key="3">
    <source>
        <dbReference type="ARBA" id="ARBA00022801"/>
    </source>
</evidence>
<comment type="subcellular location">
    <subcellularLocation>
        <location evidence="5">Cytoplasm</location>
    </subcellularLocation>
</comment>
<reference evidence="7" key="1">
    <citation type="journal article" date="2014" name="Sci. Data">
        <title>Genomes of diverse isolates of the marine cyanobacterium Prochlorococcus.</title>
        <authorList>
            <person name="Biller S."/>
            <person name="Berube P."/>
            <person name="Thompson J."/>
            <person name="Kelly L."/>
            <person name="Roggensack S."/>
            <person name="Awad L."/>
            <person name="Roache-Johnson K."/>
            <person name="Ding H."/>
            <person name="Giovannoni S.J."/>
            <person name="Moore L.R."/>
            <person name="Chisholm S.W."/>
        </authorList>
    </citation>
    <scope>NUCLEOTIDE SEQUENCE [LARGE SCALE GENOMIC DNA]</scope>
    <source>
        <strain evidence="7">SB</strain>
    </source>
</reference>
<evidence type="ECO:0000256" key="4">
    <source>
        <dbReference type="ARBA" id="ARBA00022842"/>
    </source>
</evidence>
<evidence type="ECO:0000313" key="7">
    <source>
        <dbReference type="Proteomes" id="UP000030345"/>
    </source>
</evidence>
<feature type="binding site" evidence="5">
    <location>
        <position position="81"/>
    </location>
    <ligand>
        <name>substrate</name>
    </ligand>
</feature>
<dbReference type="GO" id="GO:0004427">
    <property type="term" value="F:inorganic diphosphate phosphatase activity"/>
    <property type="evidence" value="ECO:0007669"/>
    <property type="project" value="UniProtKB-UniRule"/>
</dbReference>
<sequence length="207" mass="23643">MWGCKINKNNFLMANLNQPPSRVTPNLLHILNAFTDSSNTIINTIVELNSNTINKYELITETGHLKLDRVGYSSLAYPFAYGCIPRTWDEDGDPLDVEIVSVTEPLIPGSIVEARIIGVMKFDDGGEVDDKVIAVLADDKRMDHISSYEDLGEHWLKETKYYWEHYKDLKKPRTCTVNGFFGIEEAVKVIKDCEERYKKEIDPKLVN</sequence>
<dbReference type="PANTHER" id="PTHR10286">
    <property type="entry name" value="INORGANIC PYROPHOSPHATASE"/>
    <property type="match status" value="1"/>
</dbReference>
<name>A0A0A2B631_PROMR</name>
<gene>
    <name evidence="5" type="primary">ppa</name>
    <name evidence="6" type="ORF">EV02_0702</name>
</gene>
<dbReference type="GO" id="GO:0000287">
    <property type="term" value="F:magnesium ion binding"/>
    <property type="evidence" value="ECO:0007669"/>
    <property type="project" value="UniProtKB-UniRule"/>
</dbReference>
<dbReference type="HAMAP" id="MF_00209">
    <property type="entry name" value="Inorganic_PPase"/>
    <property type="match status" value="1"/>
</dbReference>
<keyword evidence="5" id="KW-0963">Cytoplasm</keyword>
<dbReference type="Proteomes" id="UP000030345">
    <property type="component" value="Unassembled WGS sequence"/>
</dbReference>
<dbReference type="InterPro" id="IPR036649">
    <property type="entry name" value="Pyrophosphatase_sf"/>
</dbReference>
<feature type="binding site" evidence="5">
    <location>
        <position position="96"/>
    </location>
    <ligand>
        <name>Mg(2+)</name>
        <dbReference type="ChEBI" id="CHEBI:18420"/>
        <label>1</label>
    </ligand>
</feature>
<dbReference type="eggNOG" id="COG0221">
    <property type="taxonomic scope" value="Bacteria"/>
</dbReference>
<protein>
    <recommendedName>
        <fullName evidence="5">Inorganic pyrophosphatase</fullName>
        <ecNumber evidence="5">3.6.1.1</ecNumber>
    </recommendedName>
    <alternativeName>
        <fullName evidence="5">Pyrophosphate phospho-hydrolase</fullName>
        <shortName evidence="5">PPase</shortName>
    </alternativeName>
</protein>
<evidence type="ECO:0000256" key="1">
    <source>
        <dbReference type="ARBA" id="ARBA00001946"/>
    </source>
</evidence>
<dbReference type="AlphaFoldDB" id="A0A0A2B631"/>
<feature type="binding site" evidence="5">
    <location>
        <position position="129"/>
    </location>
    <ligand>
        <name>Mg(2+)</name>
        <dbReference type="ChEBI" id="CHEBI:18420"/>
        <label>1</label>
    </ligand>
</feature>
<evidence type="ECO:0000256" key="5">
    <source>
        <dbReference type="HAMAP-Rule" id="MF_00209"/>
    </source>
</evidence>
<dbReference type="GO" id="GO:0005737">
    <property type="term" value="C:cytoplasm"/>
    <property type="evidence" value="ECO:0007669"/>
    <property type="project" value="UniProtKB-SubCell"/>
</dbReference>
<dbReference type="EMBL" id="JNAS01000002">
    <property type="protein sequence ID" value="KGG08034.1"/>
    <property type="molecule type" value="Genomic_DNA"/>
</dbReference>
<comment type="cofactor">
    <cofactor evidence="1 5">
        <name>Mg(2+)</name>
        <dbReference type="ChEBI" id="CHEBI:18420"/>
    </cofactor>
</comment>
<keyword evidence="2 5" id="KW-0479">Metal-binding</keyword>
<dbReference type="Pfam" id="PF00719">
    <property type="entry name" value="Pyrophosphatase"/>
    <property type="match status" value="1"/>
</dbReference>
<feature type="binding site" evidence="5">
    <location>
        <position position="166"/>
    </location>
    <ligand>
        <name>substrate</name>
    </ligand>
</feature>
<proteinExistence type="inferred from homology"/>
<comment type="function">
    <text evidence="5">Catalyzes the hydrolysis of inorganic pyrophosphate (PPi) forming two phosphate ions.</text>
</comment>
<dbReference type="PROSITE" id="PS00387">
    <property type="entry name" value="PPASE"/>
    <property type="match status" value="1"/>
</dbReference>